<feature type="domain" description="Amidohydrolase-related" evidence="2">
    <location>
        <begin position="82"/>
        <end position="390"/>
    </location>
</feature>
<dbReference type="OrthoDB" id="8673349at2"/>
<dbReference type="PANTHER" id="PTHR21240">
    <property type="entry name" value="2-AMINO-3-CARBOXYLMUCONATE-6-SEMIALDEHYDE DECARBOXYLASE"/>
    <property type="match status" value="1"/>
</dbReference>
<dbReference type="PANTHER" id="PTHR21240:SF28">
    <property type="entry name" value="ISO-OROTATE DECARBOXYLASE (EUROFUNG)"/>
    <property type="match status" value="1"/>
</dbReference>
<dbReference type="Pfam" id="PF04909">
    <property type="entry name" value="Amidohydro_2"/>
    <property type="match status" value="1"/>
</dbReference>
<proteinExistence type="predicted"/>
<dbReference type="GO" id="GO:0016787">
    <property type="term" value="F:hydrolase activity"/>
    <property type="evidence" value="ECO:0007669"/>
    <property type="project" value="UniProtKB-KW"/>
</dbReference>
<dbReference type="GO" id="GO:0016831">
    <property type="term" value="F:carboxy-lyase activity"/>
    <property type="evidence" value="ECO:0007669"/>
    <property type="project" value="InterPro"/>
</dbReference>
<dbReference type="InterPro" id="IPR032465">
    <property type="entry name" value="ACMSD"/>
</dbReference>
<protein>
    <submittedName>
        <fullName evidence="3">Putative TIM-barrel fold metal-dependent hydrolase</fullName>
    </submittedName>
</protein>
<keyword evidence="1" id="KW-0456">Lyase</keyword>
<evidence type="ECO:0000313" key="4">
    <source>
        <dbReference type="Proteomes" id="UP000247591"/>
    </source>
</evidence>
<evidence type="ECO:0000313" key="3">
    <source>
        <dbReference type="EMBL" id="PYE16279.1"/>
    </source>
</evidence>
<name>A0A318RKT2_WILLI</name>
<gene>
    <name evidence="3" type="ORF">DFR67_10830</name>
</gene>
<accession>A0A318RKT2</accession>
<dbReference type="EMBL" id="QJSP01000008">
    <property type="protein sequence ID" value="PYE16279.1"/>
    <property type="molecule type" value="Genomic_DNA"/>
</dbReference>
<keyword evidence="3" id="KW-0378">Hydrolase</keyword>
<organism evidence="3 4">
    <name type="scientific">Williamsia limnetica</name>
    <dbReference type="NCBI Taxonomy" id="882452"/>
    <lineage>
        <taxon>Bacteria</taxon>
        <taxon>Bacillati</taxon>
        <taxon>Actinomycetota</taxon>
        <taxon>Actinomycetes</taxon>
        <taxon>Mycobacteriales</taxon>
        <taxon>Nocardiaceae</taxon>
        <taxon>Williamsia</taxon>
    </lineage>
</organism>
<dbReference type="GO" id="GO:0005737">
    <property type="term" value="C:cytoplasm"/>
    <property type="evidence" value="ECO:0007669"/>
    <property type="project" value="TreeGrafter"/>
</dbReference>
<dbReference type="GO" id="GO:0019748">
    <property type="term" value="P:secondary metabolic process"/>
    <property type="evidence" value="ECO:0007669"/>
    <property type="project" value="TreeGrafter"/>
</dbReference>
<dbReference type="Proteomes" id="UP000247591">
    <property type="component" value="Unassembled WGS sequence"/>
</dbReference>
<evidence type="ECO:0000259" key="2">
    <source>
        <dbReference type="Pfam" id="PF04909"/>
    </source>
</evidence>
<comment type="caution">
    <text evidence="3">The sequence shown here is derived from an EMBL/GenBank/DDBJ whole genome shotgun (WGS) entry which is preliminary data.</text>
</comment>
<dbReference type="SUPFAM" id="SSF51556">
    <property type="entry name" value="Metallo-dependent hydrolases"/>
    <property type="match status" value="1"/>
</dbReference>
<dbReference type="RefSeq" id="WP_110470166.1">
    <property type="nucleotide sequence ID" value="NZ_QJSP01000008.1"/>
</dbReference>
<reference evidence="3 4" key="1">
    <citation type="submission" date="2018-06" db="EMBL/GenBank/DDBJ databases">
        <title>Genomic Encyclopedia of Type Strains, Phase IV (KMG-IV): sequencing the most valuable type-strain genomes for metagenomic binning, comparative biology and taxonomic classification.</title>
        <authorList>
            <person name="Goeker M."/>
        </authorList>
    </citation>
    <scope>NUCLEOTIDE SEQUENCE [LARGE SCALE GENOMIC DNA]</scope>
    <source>
        <strain evidence="3 4">DSM 45521</strain>
    </source>
</reference>
<sequence>MTSSTSPDLNWLISVDDHILEPPHVWQDRIASKDRDRAPKLVRDGDKETWVYENRVVPTSGLSAVVGKSREEFSPEAITYADMHPGCYDPKVRLEHMNEAGILASLGFPSFPRFCGQIFYEAQDKDLALRCLQAYNDWIFEEWCATDPGRFIPLVIMPLWDTDLAVKEIERTAALGARSVAFSENPEPLGLPTINDPSRYWDPVMQAAADNDLVISMHVGSSSRLPTIASDAPFMANLTWGATRTAGTMLQWLFSDYFAKYPKLKIALSEGNIGWIPYFLERAEQVYEKQRFWAAKGVKYEGHAATEVPMDLDIRQRFKDHVYGCFIHDEAGIANIDLIGEDNIMFETDYPHSDSTWPDSINVARKQIQHLPEATQYKLLRGNAEKLYRFEPTVPILK</sequence>
<keyword evidence="4" id="KW-1185">Reference proteome</keyword>
<dbReference type="InterPro" id="IPR032466">
    <property type="entry name" value="Metal_Hydrolase"/>
</dbReference>
<dbReference type="AlphaFoldDB" id="A0A318RKT2"/>
<evidence type="ECO:0000256" key="1">
    <source>
        <dbReference type="ARBA" id="ARBA00023239"/>
    </source>
</evidence>
<dbReference type="Gene3D" id="3.20.20.140">
    <property type="entry name" value="Metal-dependent hydrolases"/>
    <property type="match status" value="1"/>
</dbReference>
<dbReference type="InterPro" id="IPR006680">
    <property type="entry name" value="Amidohydro-rel"/>
</dbReference>